<protein>
    <submittedName>
        <fullName evidence="1">Uncharacterized protein</fullName>
    </submittedName>
</protein>
<reference evidence="1" key="2">
    <citation type="submission" date="2016-10" db="EMBL/GenBank/DDBJ databases">
        <authorList>
            <person name="de Groot N.N."/>
        </authorList>
    </citation>
    <scope>NUCLEOTIDE SEQUENCE</scope>
</reference>
<proteinExistence type="predicted"/>
<keyword evidence="1" id="KW-0150">Chloroplast</keyword>
<name>A0A1G4NV27_9FLOR</name>
<organism evidence="1">
    <name type="scientific">Liagora harveyana</name>
    <dbReference type="NCBI Taxonomy" id="406718"/>
    <lineage>
        <taxon>Eukaryota</taxon>
        <taxon>Rhodophyta</taxon>
        <taxon>Florideophyceae</taxon>
        <taxon>Nemaliophycidae</taxon>
        <taxon>Nemaliales</taxon>
        <taxon>Liagoraceae</taxon>
        <taxon>Liagora</taxon>
    </lineage>
</organism>
<reference evidence="1" key="1">
    <citation type="submission" date="2016-10" db="EMBL/GenBank/DDBJ databases">
        <title>Chloroplast genomes as a tool to resolve red algal phylogenies: a case study in the Nemaliales.</title>
        <authorList>
            <person name="Costa J.F."/>
            <person name="Lin S.M."/>
            <person name="Macaya E.C."/>
            <person name="Fernandez-Garcia C."/>
            <person name="Verbruggen H."/>
        </authorList>
    </citation>
    <scope>NUCLEOTIDE SEQUENCE</scope>
</reference>
<evidence type="ECO:0000313" key="1">
    <source>
        <dbReference type="EMBL" id="SCW22497.1"/>
    </source>
</evidence>
<accession>A0A1G4NV27</accession>
<sequence length="34" mass="4065">MICKYIYFAGESLINYNHLDDSKYLLFINLHKLA</sequence>
<dbReference type="GeneID" id="29999257"/>
<dbReference type="AlphaFoldDB" id="A0A1G4NV27"/>
<dbReference type="EMBL" id="LT622869">
    <property type="protein sequence ID" value="SCW22497.1"/>
    <property type="molecule type" value="Genomic_DNA"/>
</dbReference>
<dbReference type="RefSeq" id="YP_009314243.1">
    <property type="nucleotide sequence ID" value="NC_031661.1"/>
</dbReference>
<keyword evidence="1" id="KW-0934">Plastid</keyword>
<geneLocation type="chloroplast" evidence="1"/>
<gene>
    <name evidence="1" type="primary">ORF_20</name>
    <name evidence="1" type="ORF">J0237_32</name>
</gene>